<name>A0A164YV41_9AGAM</name>
<dbReference type="OrthoDB" id="5584477at2759"/>
<dbReference type="Proteomes" id="UP000076722">
    <property type="component" value="Unassembled WGS sequence"/>
</dbReference>
<keyword evidence="2" id="KW-1185">Reference proteome</keyword>
<protein>
    <submittedName>
        <fullName evidence="1">Uncharacterized protein</fullName>
    </submittedName>
</protein>
<gene>
    <name evidence="1" type="ORF">SISNIDRAFT_482196</name>
</gene>
<evidence type="ECO:0000313" key="2">
    <source>
        <dbReference type="Proteomes" id="UP000076722"/>
    </source>
</evidence>
<accession>A0A164YV41</accession>
<organism evidence="1 2">
    <name type="scientific">Sistotremastrum niveocremeum HHB9708</name>
    <dbReference type="NCBI Taxonomy" id="1314777"/>
    <lineage>
        <taxon>Eukaryota</taxon>
        <taxon>Fungi</taxon>
        <taxon>Dikarya</taxon>
        <taxon>Basidiomycota</taxon>
        <taxon>Agaricomycotina</taxon>
        <taxon>Agaricomycetes</taxon>
        <taxon>Sistotremastrales</taxon>
        <taxon>Sistotremastraceae</taxon>
        <taxon>Sertulicium</taxon>
        <taxon>Sertulicium niveocremeum</taxon>
    </lineage>
</organism>
<evidence type="ECO:0000313" key="1">
    <source>
        <dbReference type="EMBL" id="KZS97266.1"/>
    </source>
</evidence>
<dbReference type="EMBL" id="KV419397">
    <property type="protein sequence ID" value="KZS97266.1"/>
    <property type="molecule type" value="Genomic_DNA"/>
</dbReference>
<reference evidence="1 2" key="1">
    <citation type="journal article" date="2016" name="Mol. Biol. Evol.">
        <title>Comparative Genomics of Early-Diverging Mushroom-Forming Fungi Provides Insights into the Origins of Lignocellulose Decay Capabilities.</title>
        <authorList>
            <person name="Nagy L.G."/>
            <person name="Riley R."/>
            <person name="Tritt A."/>
            <person name="Adam C."/>
            <person name="Daum C."/>
            <person name="Floudas D."/>
            <person name="Sun H."/>
            <person name="Yadav J.S."/>
            <person name="Pangilinan J."/>
            <person name="Larsson K.H."/>
            <person name="Matsuura K."/>
            <person name="Barry K."/>
            <person name="Labutti K."/>
            <person name="Kuo R."/>
            <person name="Ohm R.A."/>
            <person name="Bhattacharya S.S."/>
            <person name="Shirouzu T."/>
            <person name="Yoshinaga Y."/>
            <person name="Martin F.M."/>
            <person name="Grigoriev I.V."/>
            <person name="Hibbett D.S."/>
        </authorList>
    </citation>
    <scope>NUCLEOTIDE SEQUENCE [LARGE SCALE GENOMIC DNA]</scope>
    <source>
        <strain evidence="1 2">HHB9708</strain>
    </source>
</reference>
<dbReference type="AlphaFoldDB" id="A0A164YV41"/>
<proteinExistence type="predicted"/>
<sequence length="163" mass="18495">MIIDAHHAVASCSGSVSIPEHRSVTLPYLSLRLLHASRNENLVSLPHSPTDDLESFVWILLHVILMRAPSGVGTDWLEQFAVKEKKQHHMARVYIKTMIISYQNPLAPSLDTKFDPFIPILNALLIHNRLEEEEVTLCKEYYQQFLEILFAAASDPSTVPIRP</sequence>